<evidence type="ECO:0000256" key="2">
    <source>
        <dbReference type="SAM" id="Phobius"/>
    </source>
</evidence>
<gene>
    <name evidence="3" type="ORF">TIFTF001_004797</name>
</gene>
<accession>A0AA87ZKG4</accession>
<keyword evidence="2" id="KW-0812">Transmembrane</keyword>
<comment type="caution">
    <text evidence="3">The sequence shown here is derived from an EMBL/GenBank/DDBJ whole genome shotgun (WGS) entry which is preliminary data.</text>
</comment>
<name>A0AA87ZKG4_FICCA</name>
<dbReference type="EMBL" id="BTGU01000005">
    <property type="protein sequence ID" value="GMN34640.1"/>
    <property type="molecule type" value="Genomic_DNA"/>
</dbReference>
<organism evidence="3 4">
    <name type="scientific">Ficus carica</name>
    <name type="common">Common fig</name>
    <dbReference type="NCBI Taxonomy" id="3494"/>
    <lineage>
        <taxon>Eukaryota</taxon>
        <taxon>Viridiplantae</taxon>
        <taxon>Streptophyta</taxon>
        <taxon>Embryophyta</taxon>
        <taxon>Tracheophyta</taxon>
        <taxon>Spermatophyta</taxon>
        <taxon>Magnoliopsida</taxon>
        <taxon>eudicotyledons</taxon>
        <taxon>Gunneridae</taxon>
        <taxon>Pentapetalae</taxon>
        <taxon>rosids</taxon>
        <taxon>fabids</taxon>
        <taxon>Rosales</taxon>
        <taxon>Moraceae</taxon>
        <taxon>Ficeae</taxon>
        <taxon>Ficus</taxon>
    </lineage>
</organism>
<evidence type="ECO:0000313" key="3">
    <source>
        <dbReference type="EMBL" id="GMN34640.1"/>
    </source>
</evidence>
<reference evidence="3" key="1">
    <citation type="submission" date="2023-07" db="EMBL/GenBank/DDBJ databases">
        <title>draft genome sequence of fig (Ficus carica).</title>
        <authorList>
            <person name="Takahashi T."/>
            <person name="Nishimura K."/>
        </authorList>
    </citation>
    <scope>NUCLEOTIDE SEQUENCE</scope>
</reference>
<evidence type="ECO:0000256" key="1">
    <source>
        <dbReference type="SAM" id="MobiDB-lite"/>
    </source>
</evidence>
<keyword evidence="2" id="KW-1133">Transmembrane helix</keyword>
<keyword evidence="2" id="KW-0472">Membrane</keyword>
<protein>
    <submittedName>
        <fullName evidence="3">Uncharacterized protein</fullName>
    </submittedName>
</protein>
<keyword evidence="4" id="KW-1185">Reference proteome</keyword>
<evidence type="ECO:0000313" key="4">
    <source>
        <dbReference type="Proteomes" id="UP001187192"/>
    </source>
</evidence>
<dbReference type="AlphaFoldDB" id="A0AA87ZKG4"/>
<feature type="region of interest" description="Disordered" evidence="1">
    <location>
        <begin position="1"/>
        <end position="29"/>
    </location>
</feature>
<sequence length="104" mass="11650">MGERSARNPPLRRQIHRGGGEGIITEAARGSRRRRGWQLSPVGDGYPVEFMRPKVDGSRFFARWRGLALSATVAEVAVLAVVARTLARLRQRRWMMADDSSVCT</sequence>
<proteinExistence type="predicted"/>
<dbReference type="Proteomes" id="UP001187192">
    <property type="component" value="Unassembled WGS sequence"/>
</dbReference>
<feature type="transmembrane region" description="Helical" evidence="2">
    <location>
        <begin position="67"/>
        <end position="87"/>
    </location>
</feature>